<keyword evidence="9" id="KW-0436">Ligase</keyword>
<gene>
    <name evidence="9" type="primary">asnB</name>
    <name evidence="9" type="ORF">ACFPIK_00715</name>
</gene>
<accession>A0ABW0BR49</accession>
<name>A0ABW0BR49_9BACT</name>
<comment type="pathway">
    <text evidence="1">Amino-acid biosynthesis; L-asparagine biosynthesis; L-asparagine from L-aspartate (L-Gln route): step 1/1.</text>
</comment>
<evidence type="ECO:0000259" key="8">
    <source>
        <dbReference type="PROSITE" id="PS51278"/>
    </source>
</evidence>
<dbReference type="Gene3D" id="3.60.20.10">
    <property type="entry name" value="Glutamine Phosphoribosylpyrophosphate, subunit 1, domain 1"/>
    <property type="match status" value="1"/>
</dbReference>
<reference evidence="10" key="1">
    <citation type="journal article" date="2019" name="Int. J. Syst. Evol. Microbiol.">
        <title>The Global Catalogue of Microorganisms (GCM) 10K type strain sequencing project: providing services to taxonomists for standard genome sequencing and annotation.</title>
        <authorList>
            <consortium name="The Broad Institute Genomics Platform"/>
            <consortium name="The Broad Institute Genome Sequencing Center for Infectious Disease"/>
            <person name="Wu L."/>
            <person name="Ma J."/>
        </authorList>
    </citation>
    <scope>NUCLEOTIDE SEQUENCE [LARGE SCALE GENOMIC DNA]</scope>
    <source>
        <strain evidence="10">CGMCC 1.7030</strain>
    </source>
</reference>
<evidence type="ECO:0000256" key="3">
    <source>
        <dbReference type="ARBA" id="ARBA00012737"/>
    </source>
</evidence>
<dbReference type="CDD" id="cd00712">
    <property type="entry name" value="AsnB"/>
    <property type="match status" value="1"/>
</dbReference>
<organism evidence="9 10">
    <name type="scientific">Algoriphagus aquatilis</name>
    <dbReference type="NCBI Taxonomy" id="490186"/>
    <lineage>
        <taxon>Bacteria</taxon>
        <taxon>Pseudomonadati</taxon>
        <taxon>Bacteroidota</taxon>
        <taxon>Cytophagia</taxon>
        <taxon>Cytophagales</taxon>
        <taxon>Cyclobacteriaceae</taxon>
        <taxon>Algoriphagus</taxon>
    </lineage>
</organism>
<keyword evidence="6" id="KW-0315">Glutamine amidotransferase</keyword>
<feature type="domain" description="Glutamine amidotransferase type-2" evidence="8">
    <location>
        <begin position="2"/>
        <end position="212"/>
    </location>
</feature>
<dbReference type="Proteomes" id="UP001596163">
    <property type="component" value="Unassembled WGS sequence"/>
</dbReference>
<evidence type="ECO:0000256" key="7">
    <source>
        <dbReference type="ARBA" id="ARBA00048741"/>
    </source>
</evidence>
<dbReference type="InterPro" id="IPR033738">
    <property type="entry name" value="AsnB_N"/>
</dbReference>
<keyword evidence="5" id="KW-0067">ATP-binding</keyword>
<dbReference type="NCBIfam" id="TIGR01536">
    <property type="entry name" value="asn_synth_AEB"/>
    <property type="match status" value="1"/>
</dbReference>
<dbReference type="PROSITE" id="PS51278">
    <property type="entry name" value="GATASE_TYPE_2"/>
    <property type="match status" value="1"/>
</dbReference>
<dbReference type="InterPro" id="IPR014729">
    <property type="entry name" value="Rossmann-like_a/b/a_fold"/>
</dbReference>
<dbReference type="GO" id="GO:0004066">
    <property type="term" value="F:asparagine synthase (glutamine-hydrolyzing) activity"/>
    <property type="evidence" value="ECO:0007669"/>
    <property type="project" value="UniProtKB-EC"/>
</dbReference>
<dbReference type="PANTHER" id="PTHR43284:SF1">
    <property type="entry name" value="ASPARAGINE SYNTHETASE"/>
    <property type="match status" value="1"/>
</dbReference>
<protein>
    <recommendedName>
        <fullName evidence="3">asparagine synthase (glutamine-hydrolyzing)</fullName>
        <ecNumber evidence="3">6.3.5.4</ecNumber>
    </recommendedName>
</protein>
<dbReference type="Gene3D" id="3.40.50.620">
    <property type="entry name" value="HUPs"/>
    <property type="match status" value="1"/>
</dbReference>
<dbReference type="InterPro" id="IPR017932">
    <property type="entry name" value="GATase_2_dom"/>
</dbReference>
<dbReference type="CDD" id="cd01991">
    <property type="entry name" value="Asn_synthase_B_C"/>
    <property type="match status" value="1"/>
</dbReference>
<evidence type="ECO:0000313" key="9">
    <source>
        <dbReference type="EMBL" id="MFC5190269.1"/>
    </source>
</evidence>
<comment type="similarity">
    <text evidence="2">Belongs to the asparagine synthetase family.</text>
</comment>
<comment type="catalytic activity">
    <reaction evidence="7">
        <text>L-aspartate + L-glutamine + ATP + H2O = L-asparagine + L-glutamate + AMP + diphosphate + H(+)</text>
        <dbReference type="Rhea" id="RHEA:12228"/>
        <dbReference type="ChEBI" id="CHEBI:15377"/>
        <dbReference type="ChEBI" id="CHEBI:15378"/>
        <dbReference type="ChEBI" id="CHEBI:29985"/>
        <dbReference type="ChEBI" id="CHEBI:29991"/>
        <dbReference type="ChEBI" id="CHEBI:30616"/>
        <dbReference type="ChEBI" id="CHEBI:33019"/>
        <dbReference type="ChEBI" id="CHEBI:58048"/>
        <dbReference type="ChEBI" id="CHEBI:58359"/>
        <dbReference type="ChEBI" id="CHEBI:456215"/>
        <dbReference type="EC" id="6.3.5.4"/>
    </reaction>
</comment>
<evidence type="ECO:0000256" key="6">
    <source>
        <dbReference type="ARBA" id="ARBA00022962"/>
    </source>
</evidence>
<dbReference type="SUPFAM" id="SSF52402">
    <property type="entry name" value="Adenine nucleotide alpha hydrolases-like"/>
    <property type="match status" value="1"/>
</dbReference>
<dbReference type="PANTHER" id="PTHR43284">
    <property type="entry name" value="ASPARAGINE SYNTHETASE (GLUTAMINE-HYDROLYZING)"/>
    <property type="match status" value="1"/>
</dbReference>
<dbReference type="EMBL" id="JBHSKS010000001">
    <property type="protein sequence ID" value="MFC5190269.1"/>
    <property type="molecule type" value="Genomic_DNA"/>
</dbReference>
<dbReference type="InterPro" id="IPR051786">
    <property type="entry name" value="ASN_synthetase/amidase"/>
</dbReference>
<dbReference type="RefSeq" id="WP_377911180.1">
    <property type="nucleotide sequence ID" value="NZ_JBHSKS010000001.1"/>
</dbReference>
<keyword evidence="4" id="KW-0547">Nucleotide-binding</keyword>
<dbReference type="PIRSF" id="PIRSF001589">
    <property type="entry name" value="Asn_synthetase_glu-h"/>
    <property type="match status" value="1"/>
</dbReference>
<proteinExistence type="inferred from homology"/>
<dbReference type="EC" id="6.3.5.4" evidence="3"/>
<comment type="caution">
    <text evidence="9">The sequence shown here is derived from an EMBL/GenBank/DDBJ whole genome shotgun (WGS) entry which is preliminary data.</text>
</comment>
<evidence type="ECO:0000256" key="2">
    <source>
        <dbReference type="ARBA" id="ARBA00005752"/>
    </source>
</evidence>
<dbReference type="Pfam" id="PF00733">
    <property type="entry name" value="Asn_synthase"/>
    <property type="match status" value="1"/>
</dbReference>
<dbReference type="InterPro" id="IPR006426">
    <property type="entry name" value="Asn_synth_AEB"/>
</dbReference>
<evidence type="ECO:0000256" key="4">
    <source>
        <dbReference type="ARBA" id="ARBA00022741"/>
    </source>
</evidence>
<evidence type="ECO:0000256" key="5">
    <source>
        <dbReference type="ARBA" id="ARBA00022840"/>
    </source>
</evidence>
<keyword evidence="10" id="KW-1185">Reference proteome</keyword>
<dbReference type="InterPro" id="IPR001962">
    <property type="entry name" value="Asn_synthase"/>
</dbReference>
<dbReference type="InterPro" id="IPR029055">
    <property type="entry name" value="Ntn_hydrolases_N"/>
</dbReference>
<dbReference type="Pfam" id="PF13537">
    <property type="entry name" value="GATase_7"/>
    <property type="match status" value="1"/>
</dbReference>
<evidence type="ECO:0000313" key="10">
    <source>
        <dbReference type="Proteomes" id="UP001596163"/>
    </source>
</evidence>
<dbReference type="SUPFAM" id="SSF56235">
    <property type="entry name" value="N-terminal nucleophile aminohydrolases (Ntn hydrolases)"/>
    <property type="match status" value="1"/>
</dbReference>
<evidence type="ECO:0000256" key="1">
    <source>
        <dbReference type="ARBA" id="ARBA00005187"/>
    </source>
</evidence>
<sequence length="615" mass="70894">MCGIAGIIYKNSTNVTSQDLDSLGNSILHRGPDASGKYLTENLGFIHRRLSILDLTEAGNQPYCSEDGRYILVFNGEIFNFNEFKPELSQRGYSFRSHSDTEVLLYLLIEYGVSVLPRLNGFFAFSFLDRAKKELVLVRDRFGVKPLFYGQDQQRFVFGSEPKVLFAGGLEKTINSSALNELFFYRYVSGENTVFKGVRRLLPGHLMRISTGGKLLETKRWFSLKDSALNHASISKPLEWFEEVFHQSIRYRMISDVPVGTLLSGGLDSSSVLYSQASQGFQGLSSWNISFSNYQHDESAVARNFSKSLGVDFHTHEFKGEELMSLVMEAIHNHDEPLMHLQDGHILGISKKAKEKVTVLLSGEGADEILGGYVRYKVHDKAFRYQLLQFLKYVPDRFLTKERLRKMKRYLQEGKEEFQMMSNSNENFLSDLNRFGGIPGDLIIPYREQILEEAKSLYPKNRLRQLLYLEQHTHLFTLNDRNDRTTMGASIECRDPFLDPNLVIGVASLKDEWFDTKGKGKKLLFDSVGKHLPDYITKHPKIGLSVPWNEYFLKQEEFKQHFEKMHKSVLFESETFEKLQISKIIADFKKDGKTNYGMIRQLFFLSLWYNYQFSG</sequence>